<dbReference type="GeneID" id="100890452"/>
<reference evidence="3" key="2">
    <citation type="submission" date="2021-01" db="UniProtKB">
        <authorList>
            <consortium name="EnsemblMetazoa"/>
        </authorList>
    </citation>
    <scope>IDENTIFICATION</scope>
</reference>
<feature type="domain" description="F-box" evidence="2">
    <location>
        <begin position="10"/>
        <end position="60"/>
    </location>
</feature>
<protein>
    <recommendedName>
        <fullName evidence="2">F-box domain-containing protein</fullName>
    </recommendedName>
</protein>
<proteinExistence type="predicted"/>
<dbReference type="EnsemblMetazoa" id="XM_030999896">
    <property type="protein sequence ID" value="XP_030855756"/>
    <property type="gene ID" value="LOC100890452"/>
</dbReference>
<sequence>MASAVIETECEAVPRFPDEILEKIFCRFSGTTIGRGHAVCRKWNEILISLTSSSDMWFRRCKEEISKYTLMQMCNHPLEHQYRTGIEWKDVYVRWCIFRGKKLFDGVELEPKKDIAKADRSFMFFLDTGGKYMLCLTDDVVYNYFQGYIWAYDMHSEASMRVKHSTVTDSAVAINILGITFSIDLEGKTSFEANVEKAVLVLLMREHLDILIGFERKFTLELSYMELPAMGTWYDTFLVQVDTPGYLEVQAFQVQLDDGGTKRPSVDLIRACRPKCSDFLNALQVTGNKALMLKGTNLMMWDIAVGEEYRSLSLTTEIDEVNQKGLMSWVGSTVAVADSKGPSLIVLYHLDEECERLQNVTWVDLQEPVLAFILLYDDSIMMSNNYQCKLLLFNGGDKKEESRSRKDNLECSPVKQAHGHRVDIKHDGENGEDSLVQMNRHAACKPVDEANSYKRTMSDLLGIDEGDALWKNFDAEASGSEVCQPVDTCSDSSDSDQTEHGGDQECSCSSREEYVVERWKEGSKDHVLSHLARASFLQKPVLPIPFQGYERVKWDFFFTDSLVVMDTGWTDEFQDRVLVYKWNYME</sequence>
<keyword evidence="4" id="KW-1185">Reference proteome</keyword>
<reference evidence="4" key="1">
    <citation type="submission" date="2015-02" db="EMBL/GenBank/DDBJ databases">
        <title>Genome sequencing for Strongylocentrotus purpuratus.</title>
        <authorList>
            <person name="Murali S."/>
            <person name="Liu Y."/>
            <person name="Vee V."/>
            <person name="English A."/>
            <person name="Wang M."/>
            <person name="Skinner E."/>
            <person name="Han Y."/>
            <person name="Muzny D.M."/>
            <person name="Worley K.C."/>
            <person name="Gibbs R.A."/>
        </authorList>
    </citation>
    <scope>NUCLEOTIDE SEQUENCE</scope>
</reference>
<evidence type="ECO:0000313" key="3">
    <source>
        <dbReference type="EnsemblMetazoa" id="XP_030855756"/>
    </source>
</evidence>
<dbReference type="RefSeq" id="XP_030855756.1">
    <property type="nucleotide sequence ID" value="XM_030999896.1"/>
</dbReference>
<name>A0A7M7PRP6_STRPU</name>
<dbReference type="InterPro" id="IPR036047">
    <property type="entry name" value="F-box-like_dom_sf"/>
</dbReference>
<dbReference type="PROSITE" id="PS50181">
    <property type="entry name" value="FBOX"/>
    <property type="match status" value="1"/>
</dbReference>
<organism evidence="3 4">
    <name type="scientific">Strongylocentrotus purpuratus</name>
    <name type="common">Purple sea urchin</name>
    <dbReference type="NCBI Taxonomy" id="7668"/>
    <lineage>
        <taxon>Eukaryota</taxon>
        <taxon>Metazoa</taxon>
        <taxon>Echinodermata</taxon>
        <taxon>Eleutherozoa</taxon>
        <taxon>Echinozoa</taxon>
        <taxon>Echinoidea</taxon>
        <taxon>Euechinoidea</taxon>
        <taxon>Echinacea</taxon>
        <taxon>Camarodonta</taxon>
        <taxon>Echinidea</taxon>
        <taxon>Strongylocentrotidae</taxon>
        <taxon>Strongylocentrotus</taxon>
    </lineage>
</organism>
<dbReference type="SUPFAM" id="SSF81383">
    <property type="entry name" value="F-box domain"/>
    <property type="match status" value="1"/>
</dbReference>
<evidence type="ECO:0000256" key="1">
    <source>
        <dbReference type="SAM" id="MobiDB-lite"/>
    </source>
</evidence>
<evidence type="ECO:0000259" key="2">
    <source>
        <dbReference type="PROSITE" id="PS50181"/>
    </source>
</evidence>
<feature type="region of interest" description="Disordered" evidence="1">
    <location>
        <begin position="484"/>
        <end position="504"/>
    </location>
</feature>
<accession>A0A7M7PRP6</accession>
<dbReference type="Gene3D" id="1.20.1280.50">
    <property type="match status" value="1"/>
</dbReference>
<dbReference type="AlphaFoldDB" id="A0A7M7PRP6"/>
<evidence type="ECO:0000313" key="4">
    <source>
        <dbReference type="Proteomes" id="UP000007110"/>
    </source>
</evidence>
<dbReference type="InterPro" id="IPR001810">
    <property type="entry name" value="F-box_dom"/>
</dbReference>
<dbReference type="Proteomes" id="UP000007110">
    <property type="component" value="Unassembled WGS sequence"/>
</dbReference>